<dbReference type="Proteomes" id="UP000020773">
    <property type="component" value="Unassembled WGS sequence"/>
</dbReference>
<organism evidence="1 2">
    <name type="scientific">Bacteroides fragilis str. 3998T(B)3</name>
    <dbReference type="NCBI Taxonomy" id="1339316"/>
    <lineage>
        <taxon>Bacteria</taxon>
        <taxon>Pseudomonadati</taxon>
        <taxon>Bacteroidota</taxon>
        <taxon>Bacteroidia</taxon>
        <taxon>Bacteroidales</taxon>
        <taxon>Bacteroidaceae</taxon>
        <taxon>Bacteroides</taxon>
    </lineage>
</organism>
<dbReference type="InterPro" id="IPR014127">
    <property type="entry name" value="CHP02757"/>
</dbReference>
<accession>A0A015U665</accession>
<proteinExistence type="predicted"/>
<reference evidence="1 2" key="1">
    <citation type="submission" date="2014-02" db="EMBL/GenBank/DDBJ databases">
        <authorList>
            <person name="Sears C."/>
            <person name="Carroll K."/>
            <person name="Sack B.R."/>
            <person name="Qadri F."/>
            <person name="Myers L.L."/>
            <person name="Chung G.-T."/>
            <person name="Escheverria P."/>
            <person name="Fraser C.M."/>
            <person name="Sadzewicz L."/>
            <person name="Shefchek K.A."/>
            <person name="Tallon L."/>
            <person name="Das S.P."/>
            <person name="Daugherty S."/>
            <person name="Mongodin E.F."/>
        </authorList>
    </citation>
    <scope>NUCLEOTIDE SEQUENCE [LARGE SCALE GENOMIC DNA]</scope>
    <source>
        <strain evidence="2">3998T(B)3</strain>
    </source>
</reference>
<dbReference type="RefSeq" id="WP_032578408.1">
    <property type="nucleotide sequence ID" value="NZ_JGDB01000184.1"/>
</dbReference>
<dbReference type="GO" id="GO:0003824">
    <property type="term" value="F:catalytic activity"/>
    <property type="evidence" value="ECO:0007669"/>
    <property type="project" value="InterPro"/>
</dbReference>
<dbReference type="GO" id="GO:0006281">
    <property type="term" value="P:DNA repair"/>
    <property type="evidence" value="ECO:0007669"/>
    <property type="project" value="InterPro"/>
</dbReference>
<name>A0A015U665_BACFG</name>
<comment type="caution">
    <text evidence="1">The sequence shown here is derived from an EMBL/GenBank/DDBJ whole genome shotgun (WGS) entry which is preliminary data.</text>
</comment>
<dbReference type="NCBIfam" id="TIGR02757">
    <property type="entry name" value="TIGR02757 family protein"/>
    <property type="match status" value="1"/>
</dbReference>
<dbReference type="AlphaFoldDB" id="A0A015U665"/>
<evidence type="ECO:0000313" key="2">
    <source>
        <dbReference type="Proteomes" id="UP000020773"/>
    </source>
</evidence>
<evidence type="ECO:0000313" key="1">
    <source>
        <dbReference type="EMBL" id="EXY90347.1"/>
    </source>
</evidence>
<dbReference type="Pfam" id="PF09674">
    <property type="entry name" value="DUF2400"/>
    <property type="match status" value="1"/>
</dbReference>
<dbReference type="EMBL" id="JGDB01000184">
    <property type="protein sequence ID" value="EXY90347.1"/>
    <property type="molecule type" value="Genomic_DNA"/>
</dbReference>
<dbReference type="PATRIC" id="fig|1339316.3.peg.2797"/>
<evidence type="ECO:0008006" key="3">
    <source>
        <dbReference type="Google" id="ProtNLM"/>
    </source>
</evidence>
<dbReference type="InterPro" id="IPR011257">
    <property type="entry name" value="DNA_glycosylase"/>
</dbReference>
<sequence length="244" mass="28214">MKQELKEKLLLLADKYEVEEFIMDDPIQFPHRYIDKADIEISGLIASWIATGNRKAIIKSGDRIDHELFLNAPYLYILSEEWRKYRGVTSSFYRYYSWNDFYILCQTLYAAYREHGDLESYLCHSLSSGTPLERLQSVFGHINGMPALSSASEAKKMCMFLRWMIRRDSPVDLGIWRSFSPSDLIIPLDTHVHRISTDLGLTNARKCLKTARCITDALREIWPDDPVKGDFALFGFGINEPVKS</sequence>
<protein>
    <recommendedName>
        <fullName evidence="3">TIGR02757 family protein</fullName>
    </recommendedName>
</protein>
<dbReference type="SUPFAM" id="SSF48150">
    <property type="entry name" value="DNA-glycosylase"/>
    <property type="match status" value="1"/>
</dbReference>
<gene>
    <name evidence="1" type="ORF">M125_2936</name>
</gene>